<reference evidence="2 3" key="1">
    <citation type="journal article" date="2024" name="G3 (Bethesda)">
        <title>Genome assembly of Hibiscus sabdariffa L. provides insights into metabolisms of medicinal natural products.</title>
        <authorList>
            <person name="Kim T."/>
        </authorList>
    </citation>
    <scope>NUCLEOTIDE SEQUENCE [LARGE SCALE GENOMIC DNA]</scope>
    <source>
        <strain evidence="2">TK-2024</strain>
        <tissue evidence="2">Old leaves</tissue>
    </source>
</reference>
<keyword evidence="3" id="KW-1185">Reference proteome</keyword>
<name>A0ABR2F1I5_9ROSI</name>
<accession>A0ABR2F1I5</accession>
<dbReference type="Proteomes" id="UP001472677">
    <property type="component" value="Unassembled WGS sequence"/>
</dbReference>
<comment type="caution">
    <text evidence="2">The sequence shown here is derived from an EMBL/GenBank/DDBJ whole genome shotgun (WGS) entry which is preliminary data.</text>
</comment>
<organism evidence="2 3">
    <name type="scientific">Hibiscus sabdariffa</name>
    <name type="common">roselle</name>
    <dbReference type="NCBI Taxonomy" id="183260"/>
    <lineage>
        <taxon>Eukaryota</taxon>
        <taxon>Viridiplantae</taxon>
        <taxon>Streptophyta</taxon>
        <taxon>Embryophyta</taxon>
        <taxon>Tracheophyta</taxon>
        <taxon>Spermatophyta</taxon>
        <taxon>Magnoliopsida</taxon>
        <taxon>eudicotyledons</taxon>
        <taxon>Gunneridae</taxon>
        <taxon>Pentapetalae</taxon>
        <taxon>rosids</taxon>
        <taxon>malvids</taxon>
        <taxon>Malvales</taxon>
        <taxon>Malvaceae</taxon>
        <taxon>Malvoideae</taxon>
        <taxon>Hibiscus</taxon>
    </lineage>
</organism>
<dbReference type="EMBL" id="JBBPBM010000009">
    <property type="protein sequence ID" value="KAK8568809.1"/>
    <property type="molecule type" value="Genomic_DNA"/>
</dbReference>
<sequence>MRQGVAEWAQSLSHQLSREDLESNTRSLVTNQDIGQSSHMPHDTNLVQDLTMTDFRPHCETRPNAGQ</sequence>
<gene>
    <name evidence="2" type="ORF">V6N12_007349</name>
</gene>
<evidence type="ECO:0000256" key="1">
    <source>
        <dbReference type="SAM" id="MobiDB-lite"/>
    </source>
</evidence>
<proteinExistence type="predicted"/>
<evidence type="ECO:0000313" key="3">
    <source>
        <dbReference type="Proteomes" id="UP001472677"/>
    </source>
</evidence>
<protein>
    <submittedName>
        <fullName evidence="2">Uncharacterized protein</fullName>
    </submittedName>
</protein>
<evidence type="ECO:0000313" key="2">
    <source>
        <dbReference type="EMBL" id="KAK8568809.1"/>
    </source>
</evidence>
<feature type="region of interest" description="Disordered" evidence="1">
    <location>
        <begin position="1"/>
        <end position="26"/>
    </location>
</feature>